<proteinExistence type="predicted"/>
<dbReference type="EMBL" id="JBEFKJ010000034">
    <property type="protein sequence ID" value="KAL2038215.1"/>
    <property type="molecule type" value="Genomic_DNA"/>
</dbReference>
<accession>A0ABR3ZYD3</accession>
<gene>
    <name evidence="1" type="ORF">N7G274_009163</name>
</gene>
<name>A0ABR3ZYD3_9LECA</name>
<protein>
    <submittedName>
        <fullName evidence="1">Uncharacterized protein</fullName>
    </submittedName>
</protein>
<comment type="caution">
    <text evidence="1">The sequence shown here is derived from an EMBL/GenBank/DDBJ whole genome shotgun (WGS) entry which is preliminary data.</text>
</comment>
<evidence type="ECO:0000313" key="2">
    <source>
        <dbReference type="Proteomes" id="UP001590950"/>
    </source>
</evidence>
<sequence length="130" mass="15198">MKEEGLEAWFTLHSFWIKPLDAPEPGTIVRVKGYKEGIGEEEEVLEWEVDFPSGFHDMFEVRIEEFSKQKWDHMTKVEIVADFGYAALDWEFCVDDLLVQFFEVGKEDGGEWEKDRVGMGKGQEVLKEEM</sequence>
<reference evidence="1 2" key="1">
    <citation type="submission" date="2024-09" db="EMBL/GenBank/DDBJ databases">
        <title>Rethinking Asexuality: The Enigmatic Case of Functional Sexual Genes in Lepraria (Stereocaulaceae).</title>
        <authorList>
            <person name="Doellman M."/>
            <person name="Sun Y."/>
            <person name="Barcenas-Pena A."/>
            <person name="Lumbsch H.T."/>
            <person name="Grewe F."/>
        </authorList>
    </citation>
    <scope>NUCLEOTIDE SEQUENCE [LARGE SCALE GENOMIC DNA]</scope>
    <source>
        <strain evidence="1 2">Mercado 3170</strain>
    </source>
</reference>
<evidence type="ECO:0000313" key="1">
    <source>
        <dbReference type="EMBL" id="KAL2038215.1"/>
    </source>
</evidence>
<organism evidence="1 2">
    <name type="scientific">Stereocaulon virgatum</name>
    <dbReference type="NCBI Taxonomy" id="373712"/>
    <lineage>
        <taxon>Eukaryota</taxon>
        <taxon>Fungi</taxon>
        <taxon>Dikarya</taxon>
        <taxon>Ascomycota</taxon>
        <taxon>Pezizomycotina</taxon>
        <taxon>Lecanoromycetes</taxon>
        <taxon>OSLEUM clade</taxon>
        <taxon>Lecanoromycetidae</taxon>
        <taxon>Lecanorales</taxon>
        <taxon>Lecanorineae</taxon>
        <taxon>Stereocaulaceae</taxon>
        <taxon>Stereocaulon</taxon>
    </lineage>
</organism>
<keyword evidence="2" id="KW-1185">Reference proteome</keyword>
<dbReference type="Proteomes" id="UP001590950">
    <property type="component" value="Unassembled WGS sequence"/>
</dbReference>